<protein>
    <submittedName>
        <fullName evidence="1">Peptidase S24/S26A/S26B/S26C</fullName>
    </submittedName>
</protein>
<name>A0ACB7PB03_9PEZI</name>
<reference evidence="1 2" key="1">
    <citation type="journal article" date="2021" name="Nat. Commun.">
        <title>Genetic determinants of endophytism in the Arabidopsis root mycobiome.</title>
        <authorList>
            <person name="Mesny F."/>
            <person name="Miyauchi S."/>
            <person name="Thiergart T."/>
            <person name="Pickel B."/>
            <person name="Atanasova L."/>
            <person name="Karlsson M."/>
            <person name="Huettel B."/>
            <person name="Barry K.W."/>
            <person name="Haridas S."/>
            <person name="Chen C."/>
            <person name="Bauer D."/>
            <person name="Andreopoulos W."/>
            <person name="Pangilinan J."/>
            <person name="LaButti K."/>
            <person name="Riley R."/>
            <person name="Lipzen A."/>
            <person name="Clum A."/>
            <person name="Drula E."/>
            <person name="Henrissat B."/>
            <person name="Kohler A."/>
            <person name="Grigoriev I.V."/>
            <person name="Martin F.M."/>
            <person name="Hacquard S."/>
        </authorList>
    </citation>
    <scope>NUCLEOTIDE SEQUENCE [LARGE SCALE GENOMIC DNA]</scope>
    <source>
        <strain evidence="1 2">MPI-SDFR-AT-0079</strain>
    </source>
</reference>
<dbReference type="EMBL" id="JAGIZQ010000004">
    <property type="protein sequence ID" value="KAH6631734.1"/>
    <property type="molecule type" value="Genomic_DNA"/>
</dbReference>
<sequence length="182" mass="20726">MAARWAWGSAVAGGGAARRSKFLGQVSHYLIRYATWIPPLIWFNEYVAQVTSIHGPSMYPFFNSQYNESLRQDLCLVWKMYAQEGLRRGMVVTFRTTVKRILGLPGDVVKTKPPYPYEHVVVPEGHIWVEGDGDKSLDSNHYGPISARLVTGRVTHILSPWERAGRVRWWEHPLRAGVHRAA</sequence>
<dbReference type="Proteomes" id="UP000724584">
    <property type="component" value="Unassembled WGS sequence"/>
</dbReference>
<evidence type="ECO:0000313" key="1">
    <source>
        <dbReference type="EMBL" id="KAH6631734.1"/>
    </source>
</evidence>
<accession>A0ACB7PB03</accession>
<keyword evidence="2" id="KW-1185">Reference proteome</keyword>
<proteinExistence type="predicted"/>
<evidence type="ECO:0000313" key="2">
    <source>
        <dbReference type="Proteomes" id="UP000724584"/>
    </source>
</evidence>
<gene>
    <name evidence="1" type="ORF">F5144DRAFT_547797</name>
</gene>
<organism evidence="1 2">
    <name type="scientific">Chaetomium tenue</name>
    <dbReference type="NCBI Taxonomy" id="1854479"/>
    <lineage>
        <taxon>Eukaryota</taxon>
        <taxon>Fungi</taxon>
        <taxon>Dikarya</taxon>
        <taxon>Ascomycota</taxon>
        <taxon>Pezizomycotina</taxon>
        <taxon>Sordariomycetes</taxon>
        <taxon>Sordariomycetidae</taxon>
        <taxon>Sordariales</taxon>
        <taxon>Chaetomiaceae</taxon>
        <taxon>Chaetomium</taxon>
    </lineage>
</organism>
<comment type="caution">
    <text evidence="1">The sequence shown here is derived from an EMBL/GenBank/DDBJ whole genome shotgun (WGS) entry which is preliminary data.</text>
</comment>